<keyword evidence="4" id="KW-1185">Reference proteome</keyword>
<proteinExistence type="predicted"/>
<reference evidence="3 4" key="1">
    <citation type="submission" date="2016-07" db="EMBL/GenBank/DDBJ databases">
        <title>Pervasive Adenine N6-methylation of Active Genes in Fungi.</title>
        <authorList>
            <consortium name="DOE Joint Genome Institute"/>
            <person name="Mondo S.J."/>
            <person name="Dannebaum R.O."/>
            <person name="Kuo R.C."/>
            <person name="Labutti K."/>
            <person name="Haridas S."/>
            <person name="Kuo A."/>
            <person name="Salamov A."/>
            <person name="Ahrendt S.R."/>
            <person name="Lipzen A."/>
            <person name="Sullivan W."/>
            <person name="Andreopoulos W.B."/>
            <person name="Clum A."/>
            <person name="Lindquist E."/>
            <person name="Daum C."/>
            <person name="Ramamoorthy G.K."/>
            <person name="Gryganskyi A."/>
            <person name="Culley D."/>
            <person name="Magnuson J.K."/>
            <person name="James T.Y."/>
            <person name="O'Malley M.A."/>
            <person name="Stajich J.E."/>
            <person name="Spatafora J.W."/>
            <person name="Visel A."/>
            <person name="Grigoriev I.V."/>
        </authorList>
    </citation>
    <scope>NUCLEOTIDE SEQUENCE [LARGE SCALE GENOMIC DNA]</scope>
    <source>
        <strain evidence="3 4">CBS 115471</strain>
    </source>
</reference>
<evidence type="ECO:0000256" key="2">
    <source>
        <dbReference type="SAM" id="Phobius"/>
    </source>
</evidence>
<comment type="caution">
    <text evidence="3">The sequence shown here is derived from an EMBL/GenBank/DDBJ whole genome shotgun (WGS) entry which is preliminary data.</text>
</comment>
<keyword evidence="2" id="KW-0472">Membrane</keyword>
<evidence type="ECO:0000313" key="4">
    <source>
        <dbReference type="Proteomes" id="UP000193144"/>
    </source>
</evidence>
<sequence length="544" mass="58006">MYIDTTAANEASKAPEAKSPRTGIRHSEETTPLLETFVNQPPPPSYLEATTPNPWNNRRSGDEGSRLLAFDERGAGESPPDQRSDGLYKGLVYRRRSLREHCTQRRTIKAIVAIVFLIMLIIIIALATRKQDKTTVSPIPAVPAVPSQPKKEYPIRWPSGCKKDYNTNKAEFTFGSPSELRIQEAVHQLDGPYKRVTGWIHVAPAPAEQAAGTIQAKFAYAVSKSIDIDSVKFASSATGLTIGDVNTPDGGDGIKAGTACLGMSLVIYMASGAKLENFDVSSVHLGMQIHAGVDFSVTNSTTISLTTGTLDAPPFDSRETRLKTISGSISGKYSLLDLLSIDTKSGSVNIAVAPKEAVNGGSESAVFRASSLSGTIRTDFERKNIPDRDFQVAVDTKVGSIEGSFIHGSKTTITSVAGSIIATLYPFEAGAYENTIETSTHSGETKLKIGAPLVNPGSVMNKLTSSHKTISGAMDLTYPQEWEGHLEGSTLNGSLHLEGRDLELVKKGEGVPGGSTIEAKKGKGGSKMTFNSISGSCEVKVGKL</sequence>
<evidence type="ECO:0008006" key="5">
    <source>
        <dbReference type="Google" id="ProtNLM"/>
    </source>
</evidence>
<feature type="region of interest" description="Disordered" evidence="1">
    <location>
        <begin position="1"/>
        <end position="63"/>
    </location>
</feature>
<dbReference type="EMBL" id="MCFA01000050">
    <property type="protein sequence ID" value="ORY12524.1"/>
    <property type="molecule type" value="Genomic_DNA"/>
</dbReference>
<keyword evidence="2" id="KW-0812">Transmembrane</keyword>
<protein>
    <recommendedName>
        <fullName evidence="5">Adhesin domain-containing protein</fullName>
    </recommendedName>
</protein>
<organism evidence="3 4">
    <name type="scientific">Clohesyomyces aquaticus</name>
    <dbReference type="NCBI Taxonomy" id="1231657"/>
    <lineage>
        <taxon>Eukaryota</taxon>
        <taxon>Fungi</taxon>
        <taxon>Dikarya</taxon>
        <taxon>Ascomycota</taxon>
        <taxon>Pezizomycotina</taxon>
        <taxon>Dothideomycetes</taxon>
        <taxon>Pleosporomycetidae</taxon>
        <taxon>Pleosporales</taxon>
        <taxon>Lindgomycetaceae</taxon>
        <taxon>Clohesyomyces</taxon>
    </lineage>
</organism>
<dbReference type="AlphaFoldDB" id="A0A1Y1ZQP9"/>
<keyword evidence="2" id="KW-1133">Transmembrane helix</keyword>
<name>A0A1Y1ZQP9_9PLEO</name>
<evidence type="ECO:0000256" key="1">
    <source>
        <dbReference type="SAM" id="MobiDB-lite"/>
    </source>
</evidence>
<evidence type="ECO:0000313" key="3">
    <source>
        <dbReference type="EMBL" id="ORY12524.1"/>
    </source>
</evidence>
<accession>A0A1Y1ZQP9</accession>
<dbReference type="OrthoDB" id="3539644at2759"/>
<gene>
    <name evidence="3" type="ORF">BCR34DRAFT_587152</name>
</gene>
<feature type="compositionally biased region" description="Polar residues" evidence="1">
    <location>
        <begin position="48"/>
        <end position="58"/>
    </location>
</feature>
<dbReference type="Proteomes" id="UP000193144">
    <property type="component" value="Unassembled WGS sequence"/>
</dbReference>
<feature type="transmembrane region" description="Helical" evidence="2">
    <location>
        <begin position="108"/>
        <end position="127"/>
    </location>
</feature>
<feature type="compositionally biased region" description="Basic and acidic residues" evidence="1">
    <location>
        <begin position="13"/>
        <end position="29"/>
    </location>
</feature>